<evidence type="ECO:0000313" key="2">
    <source>
        <dbReference type="EMBL" id="EKC38842.1"/>
    </source>
</evidence>
<dbReference type="EMBL" id="JH816383">
    <property type="protein sequence ID" value="EKC38842.1"/>
    <property type="molecule type" value="Genomic_DNA"/>
</dbReference>
<dbReference type="InParanoid" id="K1QPH5"/>
<accession>K1QPH5</accession>
<organism evidence="2">
    <name type="scientific">Magallana gigas</name>
    <name type="common">Pacific oyster</name>
    <name type="synonym">Crassostrea gigas</name>
    <dbReference type="NCBI Taxonomy" id="29159"/>
    <lineage>
        <taxon>Eukaryota</taxon>
        <taxon>Metazoa</taxon>
        <taxon>Spiralia</taxon>
        <taxon>Lophotrochozoa</taxon>
        <taxon>Mollusca</taxon>
        <taxon>Bivalvia</taxon>
        <taxon>Autobranchia</taxon>
        <taxon>Pteriomorphia</taxon>
        <taxon>Ostreida</taxon>
        <taxon>Ostreoidea</taxon>
        <taxon>Ostreidae</taxon>
        <taxon>Magallana</taxon>
    </lineage>
</organism>
<feature type="compositionally biased region" description="Basic residues" evidence="1">
    <location>
        <begin position="9"/>
        <end position="24"/>
    </location>
</feature>
<evidence type="ECO:0000256" key="1">
    <source>
        <dbReference type="SAM" id="MobiDB-lite"/>
    </source>
</evidence>
<reference evidence="2" key="1">
    <citation type="journal article" date="2012" name="Nature">
        <title>The oyster genome reveals stress adaptation and complexity of shell formation.</title>
        <authorList>
            <person name="Zhang G."/>
            <person name="Fang X."/>
            <person name="Guo X."/>
            <person name="Li L."/>
            <person name="Luo R."/>
            <person name="Xu F."/>
            <person name="Yang P."/>
            <person name="Zhang L."/>
            <person name="Wang X."/>
            <person name="Qi H."/>
            <person name="Xiong Z."/>
            <person name="Que H."/>
            <person name="Xie Y."/>
            <person name="Holland P.W."/>
            <person name="Paps J."/>
            <person name="Zhu Y."/>
            <person name="Wu F."/>
            <person name="Chen Y."/>
            <person name="Wang J."/>
            <person name="Peng C."/>
            <person name="Meng J."/>
            <person name="Yang L."/>
            <person name="Liu J."/>
            <person name="Wen B."/>
            <person name="Zhang N."/>
            <person name="Huang Z."/>
            <person name="Zhu Q."/>
            <person name="Feng Y."/>
            <person name="Mount A."/>
            <person name="Hedgecock D."/>
            <person name="Xu Z."/>
            <person name="Liu Y."/>
            <person name="Domazet-Loso T."/>
            <person name="Du Y."/>
            <person name="Sun X."/>
            <person name="Zhang S."/>
            <person name="Liu B."/>
            <person name="Cheng P."/>
            <person name="Jiang X."/>
            <person name="Li J."/>
            <person name="Fan D."/>
            <person name="Wang W."/>
            <person name="Fu W."/>
            <person name="Wang T."/>
            <person name="Wang B."/>
            <person name="Zhang J."/>
            <person name="Peng Z."/>
            <person name="Li Y."/>
            <person name="Li N."/>
            <person name="Wang J."/>
            <person name="Chen M."/>
            <person name="He Y."/>
            <person name="Tan F."/>
            <person name="Song X."/>
            <person name="Zheng Q."/>
            <person name="Huang R."/>
            <person name="Yang H."/>
            <person name="Du X."/>
            <person name="Chen L."/>
            <person name="Yang M."/>
            <person name="Gaffney P.M."/>
            <person name="Wang S."/>
            <person name="Luo L."/>
            <person name="She Z."/>
            <person name="Ming Y."/>
            <person name="Huang W."/>
            <person name="Zhang S."/>
            <person name="Huang B."/>
            <person name="Zhang Y."/>
            <person name="Qu T."/>
            <person name="Ni P."/>
            <person name="Miao G."/>
            <person name="Wang J."/>
            <person name="Wang Q."/>
            <person name="Steinberg C.E."/>
            <person name="Wang H."/>
            <person name="Li N."/>
            <person name="Qian L."/>
            <person name="Zhang G."/>
            <person name="Li Y."/>
            <person name="Yang H."/>
            <person name="Liu X."/>
            <person name="Wang J."/>
            <person name="Yin Y."/>
            <person name="Wang J."/>
        </authorList>
    </citation>
    <scope>NUCLEOTIDE SEQUENCE [LARGE SCALE GENOMIC DNA]</scope>
    <source>
        <strain evidence="2">05x7-T-G4-1.051#20</strain>
    </source>
</reference>
<dbReference type="PROSITE" id="PS00028">
    <property type="entry name" value="ZINC_FINGER_C2H2_1"/>
    <property type="match status" value="1"/>
</dbReference>
<gene>
    <name evidence="2" type="ORF">CGI_10002624</name>
</gene>
<name>K1QPH5_MAGGI</name>
<feature type="region of interest" description="Disordered" evidence="1">
    <location>
        <begin position="59"/>
        <end position="82"/>
    </location>
</feature>
<feature type="region of interest" description="Disordered" evidence="1">
    <location>
        <begin position="1"/>
        <end position="24"/>
    </location>
</feature>
<proteinExistence type="predicted"/>
<dbReference type="InterPro" id="IPR013087">
    <property type="entry name" value="Znf_C2H2_type"/>
</dbReference>
<protein>
    <submittedName>
        <fullName evidence="2">Uncharacterized protein</fullName>
    </submittedName>
</protein>
<dbReference type="HOGENOM" id="CLU_1733259_0_0_1"/>
<dbReference type="PROSITE" id="PS50157">
    <property type="entry name" value="ZINC_FINGER_C2H2_2"/>
    <property type="match status" value="1"/>
</dbReference>
<sequence length="151" mass="17038">MVDIGKTASSKKKAPRKKKGIKKGQKLIVKLPIKNHKQIPLTQKTSYHPNTTIAMLKQGQKKMDRAMTGPIGSQRTSDIQPRVFPGIKVPVHHIPRSSSLFTKVAGFSPLQDPDKKNKNGKYQCRYCPAEFRVKKNRDQHERTTHLGYAPA</sequence>
<dbReference type="AlphaFoldDB" id="K1QPH5"/>